<dbReference type="eggNOG" id="COG1526">
    <property type="taxonomic scope" value="Bacteria"/>
</dbReference>
<dbReference type="Pfam" id="PF02634">
    <property type="entry name" value="FdhD-NarQ"/>
    <property type="match status" value="1"/>
</dbReference>
<dbReference type="KEGG" id="sba:Sulba_2200"/>
<dbReference type="NCBIfam" id="TIGR00129">
    <property type="entry name" value="fdhD_narQ"/>
    <property type="match status" value="1"/>
</dbReference>
<dbReference type="STRING" id="760154.Sulba_2200"/>
<reference evidence="4 5" key="1">
    <citation type="submission" date="2012-06" db="EMBL/GenBank/DDBJ databases">
        <title>Complete sequence of Sulfurospirillum barnesii SES-3.</title>
        <authorList>
            <consortium name="US DOE Joint Genome Institute"/>
            <person name="Lucas S."/>
            <person name="Han J."/>
            <person name="Lapidus A."/>
            <person name="Cheng J.-F."/>
            <person name="Goodwin L."/>
            <person name="Pitluck S."/>
            <person name="Peters L."/>
            <person name="Ovchinnikova G."/>
            <person name="Lu M."/>
            <person name="Detter J.C."/>
            <person name="Han C."/>
            <person name="Tapia R."/>
            <person name="Land M."/>
            <person name="Hauser L."/>
            <person name="Kyrpides N."/>
            <person name="Ivanova N."/>
            <person name="Pagani I."/>
            <person name="Stolz J."/>
            <person name="Arkin A."/>
            <person name="Dehal P."/>
            <person name="Oremland R."/>
            <person name="Saltikov C."/>
            <person name="Basu P."/>
            <person name="Hollibaugh J."/>
            <person name="Newman D."/>
            <person name="Stolyar S."/>
            <person name="Hazen T."/>
            <person name="Woyke T."/>
        </authorList>
    </citation>
    <scope>NUCLEOTIDE SEQUENCE [LARGE SCALE GENOMIC DNA]</scope>
    <source>
        <strain evidence="5">ATCC 700032 / DSM 10660 / SES-3</strain>
    </source>
</reference>
<feature type="active site" description="Cysteine persulfide intermediate" evidence="3">
    <location>
        <position position="105"/>
    </location>
</feature>
<dbReference type="InterPro" id="IPR003786">
    <property type="entry name" value="FdhD"/>
</dbReference>
<sequence length="262" mass="28926">MEAVFKTSITKIKGKEIFEREDTLVREIKLELYVNGNRVGAVMATPVDQEALAIGYLMSENIIEKFSDVTSLKLLNDGMRVDIEAKVNDENIKKLSAEGVVISGCGKSMTANIDPEAIEAKVIKSTFRLSASKLSREMSQFYTECPLYEQTGCVHTAKLFTDENTYFIGEDIAQHNTIDKVVGKAVMAGIDVRNAFLMVSGRLSSEMVAKAVMHQIPILASRTASTCLGLMIAEKFGLTLIGFVRGDTMNVYRHPQRISVEV</sequence>
<evidence type="ECO:0000313" key="4">
    <source>
        <dbReference type="EMBL" id="AFL69475.1"/>
    </source>
</evidence>
<dbReference type="PANTHER" id="PTHR30592:SF1">
    <property type="entry name" value="SULFUR CARRIER PROTEIN FDHD"/>
    <property type="match status" value="1"/>
</dbReference>
<comment type="similarity">
    <text evidence="3">Belongs to the FdhD family.</text>
</comment>
<comment type="subcellular location">
    <subcellularLocation>
        <location evidence="3">Cytoplasm</location>
    </subcellularLocation>
</comment>
<organism evidence="4 5">
    <name type="scientific">Sulfurospirillum barnesii (strain ATCC 700032 / DSM 10660 / SES-3)</name>
    <dbReference type="NCBI Taxonomy" id="760154"/>
    <lineage>
        <taxon>Bacteria</taxon>
        <taxon>Pseudomonadati</taxon>
        <taxon>Campylobacterota</taxon>
        <taxon>Epsilonproteobacteria</taxon>
        <taxon>Campylobacterales</taxon>
        <taxon>Sulfurospirillaceae</taxon>
        <taxon>Sulfurospirillum</taxon>
    </lineage>
</organism>
<dbReference type="Gene3D" id="3.40.140.10">
    <property type="entry name" value="Cytidine Deaminase, domain 2"/>
    <property type="match status" value="1"/>
</dbReference>
<evidence type="ECO:0000256" key="3">
    <source>
        <dbReference type="HAMAP-Rule" id="MF_00187"/>
    </source>
</evidence>
<accession>I3XZV1</accession>
<name>I3XZV1_SULBS</name>
<dbReference type="PIRSF" id="PIRSF015626">
    <property type="entry name" value="FdhD"/>
    <property type="match status" value="1"/>
</dbReference>
<dbReference type="GO" id="GO:0005737">
    <property type="term" value="C:cytoplasm"/>
    <property type="evidence" value="ECO:0007669"/>
    <property type="project" value="UniProtKB-SubCell"/>
</dbReference>
<dbReference type="GO" id="GO:0097163">
    <property type="term" value="F:sulfur carrier activity"/>
    <property type="evidence" value="ECO:0007669"/>
    <property type="project" value="UniProtKB-UniRule"/>
</dbReference>
<evidence type="ECO:0000313" key="5">
    <source>
        <dbReference type="Proteomes" id="UP000006176"/>
    </source>
</evidence>
<dbReference type="PATRIC" id="fig|760154.4.peg.2202"/>
<comment type="caution">
    <text evidence="3">Lacks conserved residue(s) required for the propagation of feature annotation.</text>
</comment>
<dbReference type="AlphaFoldDB" id="I3XZV1"/>
<protein>
    <recommendedName>
        <fullName evidence="3">Sulfur carrier protein FdhD</fullName>
    </recommendedName>
</protein>
<gene>
    <name evidence="3" type="primary">fdhD</name>
    <name evidence="4" type="ordered locus">Sulba_2200</name>
</gene>
<dbReference type="Gene3D" id="3.10.20.10">
    <property type="match status" value="1"/>
</dbReference>
<dbReference type="EMBL" id="CP003333">
    <property type="protein sequence ID" value="AFL69475.1"/>
    <property type="molecule type" value="Genomic_DNA"/>
</dbReference>
<dbReference type="RefSeq" id="WP_014770340.1">
    <property type="nucleotide sequence ID" value="NC_018002.1"/>
</dbReference>
<dbReference type="OrthoDB" id="3197277at2"/>
<evidence type="ECO:0000256" key="2">
    <source>
        <dbReference type="ARBA" id="ARBA00023150"/>
    </source>
</evidence>
<dbReference type="Proteomes" id="UP000006176">
    <property type="component" value="Chromosome"/>
</dbReference>
<keyword evidence="2 3" id="KW-0501">Molybdenum cofactor biosynthesis</keyword>
<comment type="function">
    <text evidence="3">Required for formate dehydrogenase (FDH) activity. Acts as a sulfur carrier protein that transfers sulfur from IscS to the molybdenum cofactor prior to its insertion into FDH.</text>
</comment>
<dbReference type="InterPro" id="IPR016193">
    <property type="entry name" value="Cytidine_deaminase-like"/>
</dbReference>
<dbReference type="HAMAP" id="MF_00187">
    <property type="entry name" value="FdhD"/>
    <property type="match status" value="1"/>
</dbReference>
<dbReference type="GO" id="GO:0006777">
    <property type="term" value="P:Mo-molybdopterin cofactor biosynthetic process"/>
    <property type="evidence" value="ECO:0007669"/>
    <property type="project" value="UniProtKB-UniRule"/>
</dbReference>
<evidence type="ECO:0000256" key="1">
    <source>
        <dbReference type="ARBA" id="ARBA00022490"/>
    </source>
</evidence>
<dbReference type="SUPFAM" id="SSF53927">
    <property type="entry name" value="Cytidine deaminase-like"/>
    <property type="match status" value="1"/>
</dbReference>
<dbReference type="GO" id="GO:0016783">
    <property type="term" value="F:sulfurtransferase activity"/>
    <property type="evidence" value="ECO:0007669"/>
    <property type="project" value="InterPro"/>
</dbReference>
<keyword evidence="5" id="KW-1185">Reference proteome</keyword>
<keyword evidence="1 3" id="KW-0963">Cytoplasm</keyword>
<dbReference type="HOGENOM" id="CLU_056887_4_1_7"/>
<proteinExistence type="inferred from homology"/>
<dbReference type="PANTHER" id="PTHR30592">
    <property type="entry name" value="FORMATE DEHYDROGENASE"/>
    <property type="match status" value="1"/>
</dbReference>
<dbReference type="NCBIfam" id="NF001943">
    <property type="entry name" value="PRK00724.1-2"/>
    <property type="match status" value="1"/>
</dbReference>